<proteinExistence type="predicted"/>
<dbReference type="CDD" id="cd04859">
    <property type="entry name" value="Prim_Pol"/>
    <property type="match status" value="1"/>
</dbReference>
<gene>
    <name evidence="2" type="ORF">SDC9_154801</name>
</gene>
<evidence type="ECO:0000259" key="1">
    <source>
        <dbReference type="SMART" id="SM00943"/>
    </source>
</evidence>
<dbReference type="EMBL" id="VSSQ01053505">
    <property type="protein sequence ID" value="MPN07531.1"/>
    <property type="molecule type" value="Genomic_DNA"/>
</dbReference>
<comment type="caution">
    <text evidence="2">The sequence shown here is derived from an EMBL/GenBank/DDBJ whole genome shotgun (WGS) entry which is preliminary data.</text>
</comment>
<feature type="domain" description="DNA primase/polymerase bifunctional N-terminal" evidence="1">
    <location>
        <begin position="13"/>
        <end position="177"/>
    </location>
</feature>
<protein>
    <recommendedName>
        <fullName evidence="1">DNA primase/polymerase bifunctional N-terminal domain-containing protein</fullName>
    </recommendedName>
</protein>
<dbReference type="SUPFAM" id="SSF56747">
    <property type="entry name" value="Prim-pol domain"/>
    <property type="match status" value="1"/>
</dbReference>
<name>A0A645EZR7_9ZZZZ</name>
<dbReference type="SMART" id="SM00943">
    <property type="entry name" value="Prim-Pol"/>
    <property type="match status" value="1"/>
</dbReference>
<organism evidence="2">
    <name type="scientific">bioreactor metagenome</name>
    <dbReference type="NCBI Taxonomy" id="1076179"/>
    <lineage>
        <taxon>unclassified sequences</taxon>
        <taxon>metagenomes</taxon>
        <taxon>ecological metagenomes</taxon>
    </lineage>
</organism>
<sequence length="184" mass="20866">MMTAKPIKMAEIALQYAKYGWKVYPLVKNKKIPHWGSKGHLDASNDPDEVRELFLKYGASSNIGLNLIDTEIVVLDIDLHHENKSGFDSLKEIEDAYGRLPETYTVATPRKGEHRYYRIPGLSMNWDLIDFRSGLDVLGVKINAAHSTVTDENGEFIGSYKVKSGKITELAELPKWFLDLIIQQ</sequence>
<dbReference type="AlphaFoldDB" id="A0A645EZR7"/>
<dbReference type="InterPro" id="IPR015330">
    <property type="entry name" value="DNA_primase/pol_bifunc_N"/>
</dbReference>
<reference evidence="2" key="1">
    <citation type="submission" date="2019-08" db="EMBL/GenBank/DDBJ databases">
        <authorList>
            <person name="Kucharzyk K."/>
            <person name="Murdoch R.W."/>
            <person name="Higgins S."/>
            <person name="Loffler F."/>
        </authorList>
    </citation>
    <scope>NUCLEOTIDE SEQUENCE</scope>
</reference>
<dbReference type="Pfam" id="PF09250">
    <property type="entry name" value="Prim-Pol"/>
    <property type="match status" value="1"/>
</dbReference>
<accession>A0A645EZR7</accession>
<evidence type="ECO:0000313" key="2">
    <source>
        <dbReference type="EMBL" id="MPN07531.1"/>
    </source>
</evidence>